<dbReference type="Pfam" id="PF25058">
    <property type="entry name" value="ARM_TT21"/>
    <property type="match status" value="1"/>
</dbReference>
<evidence type="ECO:0000256" key="1">
    <source>
        <dbReference type="ARBA" id="ARBA00022737"/>
    </source>
</evidence>
<sequence>MYSGAGQQVDQAIEWIRTGKVEKGLAVLKQLMMKSAQNPDLLYQLAETFYDLGHLDTAKALLDGIEPFFDELTTERQLEIQMLRVEILIDQGELDQAINEIHDCLEREPDFIQAMLLLADIYLMQELPEIACHHLENILEIDPEQDEIRLTLAQLYLDLGDMKQAGYHFDELKDSPLQSGAILGKAKLLSQVGDFEQAYELFKACLEYDRSAEVLYGCSLTAYQLERLDEALSFGLEVLQNEPEYLGAYLLLGQIHEKMGNFQSAIAKLEEALRMQDLDETIMLKLVELTYENGQVDQAQRYLNQLLELDDEHELALEWVERLQVGS</sequence>
<reference evidence="4 5" key="1">
    <citation type="submission" date="2021-03" db="EMBL/GenBank/DDBJ databases">
        <title>Genomic Encyclopedia of Type Strains, Phase IV (KMG-IV): sequencing the most valuable type-strain genomes for metagenomic binning, comparative biology and taxonomic classification.</title>
        <authorList>
            <person name="Goeker M."/>
        </authorList>
    </citation>
    <scope>NUCLEOTIDE SEQUENCE [LARGE SCALE GENOMIC DNA]</scope>
    <source>
        <strain evidence="4 5">DSM 24738</strain>
    </source>
</reference>
<dbReference type="RefSeq" id="WP_209811444.1">
    <property type="nucleotide sequence ID" value="NZ_JAGGKT010000011.1"/>
</dbReference>
<evidence type="ECO:0000256" key="2">
    <source>
        <dbReference type="ARBA" id="ARBA00022803"/>
    </source>
</evidence>
<dbReference type="EMBL" id="JAGGKT010000011">
    <property type="protein sequence ID" value="MBP1933426.1"/>
    <property type="molecule type" value="Genomic_DNA"/>
</dbReference>
<organism evidence="4 5">
    <name type="scientific">Ammoniphilus resinae</name>
    <dbReference type="NCBI Taxonomy" id="861532"/>
    <lineage>
        <taxon>Bacteria</taxon>
        <taxon>Bacillati</taxon>
        <taxon>Bacillota</taxon>
        <taxon>Bacilli</taxon>
        <taxon>Bacillales</taxon>
        <taxon>Paenibacillaceae</taxon>
        <taxon>Aneurinibacillus group</taxon>
        <taxon>Ammoniphilus</taxon>
    </lineage>
</organism>
<dbReference type="Pfam" id="PF14559">
    <property type="entry name" value="TPR_19"/>
    <property type="match status" value="2"/>
</dbReference>
<dbReference type="Proteomes" id="UP001519343">
    <property type="component" value="Unassembled WGS sequence"/>
</dbReference>
<keyword evidence="5" id="KW-1185">Reference proteome</keyword>
<keyword evidence="1" id="KW-0677">Repeat</keyword>
<dbReference type="PANTHER" id="PTHR45586:SF1">
    <property type="entry name" value="LIPOPOLYSACCHARIDE ASSEMBLY PROTEIN B"/>
    <property type="match status" value="1"/>
</dbReference>
<evidence type="ECO:0000256" key="3">
    <source>
        <dbReference type="PROSITE-ProRule" id="PRU00339"/>
    </source>
</evidence>
<keyword evidence="2 3" id="KW-0802">TPR repeat</keyword>
<dbReference type="Gene3D" id="1.25.40.10">
    <property type="entry name" value="Tetratricopeptide repeat domain"/>
    <property type="match status" value="3"/>
</dbReference>
<dbReference type="SUPFAM" id="SSF48452">
    <property type="entry name" value="TPR-like"/>
    <property type="match status" value="1"/>
</dbReference>
<comment type="caution">
    <text evidence="4">The sequence shown here is derived from an EMBL/GenBank/DDBJ whole genome shotgun (WGS) entry which is preliminary data.</text>
</comment>
<feature type="repeat" description="TPR" evidence="3">
    <location>
        <begin position="246"/>
        <end position="279"/>
    </location>
</feature>
<dbReference type="SMART" id="SM00028">
    <property type="entry name" value="TPR"/>
    <property type="match status" value="5"/>
</dbReference>
<protein>
    <submittedName>
        <fullName evidence="4">Tetratricopeptide (TPR) repeat protein</fullName>
    </submittedName>
</protein>
<evidence type="ECO:0000313" key="4">
    <source>
        <dbReference type="EMBL" id="MBP1933426.1"/>
    </source>
</evidence>
<dbReference type="PROSITE" id="PS50005">
    <property type="entry name" value="TPR"/>
    <property type="match status" value="1"/>
</dbReference>
<accession>A0ABS4GT55</accession>
<evidence type="ECO:0000313" key="5">
    <source>
        <dbReference type="Proteomes" id="UP001519343"/>
    </source>
</evidence>
<dbReference type="InterPro" id="IPR051012">
    <property type="entry name" value="CellSynth/LPSAsmb/PSIAsmb"/>
</dbReference>
<gene>
    <name evidence="4" type="ORF">J2Z37_003439</name>
</gene>
<proteinExistence type="predicted"/>
<name>A0ABS4GT55_9BACL</name>
<dbReference type="InterPro" id="IPR011990">
    <property type="entry name" value="TPR-like_helical_dom_sf"/>
</dbReference>
<dbReference type="PANTHER" id="PTHR45586">
    <property type="entry name" value="TPR REPEAT-CONTAINING PROTEIN PA4667"/>
    <property type="match status" value="1"/>
</dbReference>
<dbReference type="SUPFAM" id="SSF81901">
    <property type="entry name" value="HCP-like"/>
    <property type="match status" value="1"/>
</dbReference>
<dbReference type="InterPro" id="IPR019734">
    <property type="entry name" value="TPR_rpt"/>
</dbReference>
<dbReference type="Pfam" id="PF13432">
    <property type="entry name" value="TPR_16"/>
    <property type="match status" value="1"/>
</dbReference>